<dbReference type="GO" id="GO:0004844">
    <property type="term" value="F:uracil DNA N-glycosylase activity"/>
    <property type="evidence" value="ECO:0007669"/>
    <property type="project" value="TreeGrafter"/>
</dbReference>
<dbReference type="GO" id="GO:0006285">
    <property type="term" value="P:base-excision repair, AP site formation"/>
    <property type="evidence" value="ECO:0007669"/>
    <property type="project" value="InterPro"/>
</dbReference>
<dbReference type="NCBIfam" id="NF007570">
    <property type="entry name" value="PRK10201.1"/>
    <property type="match status" value="1"/>
</dbReference>
<dbReference type="PANTHER" id="PTHR12159">
    <property type="entry name" value="G/T AND G/U MISMATCH-SPECIFIC DNA GLYCOSYLASE"/>
    <property type="match status" value="1"/>
</dbReference>
<evidence type="ECO:0000256" key="2">
    <source>
        <dbReference type="ARBA" id="ARBA00022801"/>
    </source>
</evidence>
<dbReference type="SUPFAM" id="SSF52141">
    <property type="entry name" value="Uracil-DNA glycosylase-like"/>
    <property type="match status" value="1"/>
</dbReference>
<dbReference type="Gene3D" id="3.40.470.10">
    <property type="entry name" value="Uracil-DNA glycosylase-like domain"/>
    <property type="match status" value="1"/>
</dbReference>
<evidence type="ECO:0000313" key="5">
    <source>
        <dbReference type="EMBL" id="PPK66716.1"/>
    </source>
</evidence>
<name>A0A2S6GNG2_9PSEU</name>
<organism evidence="5 6">
    <name type="scientific">Actinokineospora auranticolor</name>
    <dbReference type="NCBI Taxonomy" id="155976"/>
    <lineage>
        <taxon>Bacteria</taxon>
        <taxon>Bacillati</taxon>
        <taxon>Actinomycetota</taxon>
        <taxon>Actinomycetes</taxon>
        <taxon>Pseudonocardiales</taxon>
        <taxon>Pseudonocardiaceae</taxon>
        <taxon>Actinokineospora</taxon>
    </lineage>
</organism>
<dbReference type="Pfam" id="PF03167">
    <property type="entry name" value="UDG"/>
    <property type="match status" value="1"/>
</dbReference>
<keyword evidence="2" id="KW-0378">Hydrolase</keyword>
<evidence type="ECO:0000259" key="4">
    <source>
        <dbReference type="SMART" id="SM00986"/>
    </source>
</evidence>
<protein>
    <submittedName>
        <fullName evidence="5">TDG/mug DNA glycosylase family protein</fullName>
    </submittedName>
</protein>
<evidence type="ECO:0000313" key="6">
    <source>
        <dbReference type="Proteomes" id="UP000239203"/>
    </source>
</evidence>
<proteinExistence type="predicted"/>
<evidence type="ECO:0000256" key="3">
    <source>
        <dbReference type="ARBA" id="ARBA00023204"/>
    </source>
</evidence>
<dbReference type="SMART" id="SM00986">
    <property type="entry name" value="UDG"/>
    <property type="match status" value="1"/>
</dbReference>
<evidence type="ECO:0000256" key="1">
    <source>
        <dbReference type="ARBA" id="ARBA00022763"/>
    </source>
</evidence>
<reference evidence="5 6" key="1">
    <citation type="submission" date="2018-02" db="EMBL/GenBank/DDBJ databases">
        <title>Genomic Encyclopedia of Archaeal and Bacterial Type Strains, Phase II (KMG-II): from individual species to whole genera.</title>
        <authorList>
            <person name="Goeker M."/>
        </authorList>
    </citation>
    <scope>NUCLEOTIDE SEQUENCE [LARGE SCALE GENOMIC DNA]</scope>
    <source>
        <strain evidence="5 6">YU 961-1</strain>
    </source>
</reference>
<dbReference type="Proteomes" id="UP000239203">
    <property type="component" value="Unassembled WGS sequence"/>
</dbReference>
<keyword evidence="3" id="KW-0234">DNA repair</keyword>
<comment type="caution">
    <text evidence="5">The sequence shown here is derived from an EMBL/GenBank/DDBJ whole genome shotgun (WGS) entry which is preliminary data.</text>
</comment>
<dbReference type="PANTHER" id="PTHR12159:SF9">
    <property type="entry name" value="G_T MISMATCH-SPECIFIC THYMINE DNA GLYCOSYLASE"/>
    <property type="match status" value="1"/>
</dbReference>
<accession>A0A2S6GNG2</accession>
<dbReference type="EMBL" id="PTIX01000009">
    <property type="protein sequence ID" value="PPK66716.1"/>
    <property type="molecule type" value="Genomic_DNA"/>
</dbReference>
<dbReference type="CDD" id="cd10028">
    <property type="entry name" value="UDG-F2_TDG_MUG"/>
    <property type="match status" value="1"/>
</dbReference>
<sequence>MMGVPRPTRAELAAAKDQTIPDVIAPGLDIVFCGINPSLYAAATGHHFARPGNRFWPALHLSGLTPRLLRPDEQDLLPDFGLGVTNLVARATARADELTDDELAEGGIRLRKLVAEHVPHILAVVGVTAYRTAFGEPKAVLGEQPEPLESARVWVLPNPSGLNAHYQLPDFATKFAELRTATHTHAR</sequence>
<dbReference type="InterPro" id="IPR036895">
    <property type="entry name" value="Uracil-DNA_glycosylase-like_sf"/>
</dbReference>
<dbReference type="GO" id="GO:0008263">
    <property type="term" value="F:pyrimidine-specific mismatch base pair DNA N-glycosylase activity"/>
    <property type="evidence" value="ECO:0007669"/>
    <property type="project" value="TreeGrafter"/>
</dbReference>
<dbReference type="AlphaFoldDB" id="A0A2S6GNG2"/>
<keyword evidence="1" id="KW-0227">DNA damage</keyword>
<dbReference type="InterPro" id="IPR005122">
    <property type="entry name" value="Uracil-DNA_glycosylase-like"/>
</dbReference>
<dbReference type="InterPro" id="IPR015637">
    <property type="entry name" value="MUG/TDG"/>
</dbReference>
<feature type="domain" description="Uracil-DNA glycosylase-like" evidence="4">
    <location>
        <begin position="21"/>
        <end position="179"/>
    </location>
</feature>
<keyword evidence="6" id="KW-1185">Reference proteome</keyword>
<gene>
    <name evidence="5" type="ORF">CLV40_109101</name>
</gene>
<dbReference type="SMART" id="SM00987">
    <property type="entry name" value="UreE_C"/>
    <property type="match status" value="1"/>
</dbReference>